<protein>
    <submittedName>
        <fullName evidence="1">Uncharacterized protein</fullName>
    </submittedName>
</protein>
<accession>A0A6C0EYI9</accession>
<sequence length="62" mass="7174">MFRKCIELKKCPVNKRAVLSTADDNSHVVYKCDSCGLFKNHLSITTKREKRGYLCDYCIKTT</sequence>
<reference evidence="1" key="1">
    <citation type="journal article" date="2020" name="Nature">
        <title>Giant virus diversity and host interactions through global metagenomics.</title>
        <authorList>
            <person name="Schulz F."/>
            <person name="Roux S."/>
            <person name="Paez-Espino D."/>
            <person name="Jungbluth S."/>
            <person name="Walsh D.A."/>
            <person name="Denef V.J."/>
            <person name="McMahon K.D."/>
            <person name="Konstantinidis K.T."/>
            <person name="Eloe-Fadrosh E.A."/>
            <person name="Kyrpides N.C."/>
            <person name="Woyke T."/>
        </authorList>
    </citation>
    <scope>NUCLEOTIDE SEQUENCE</scope>
    <source>
        <strain evidence="1">GVMAG-M-3300009161-34</strain>
    </source>
</reference>
<name>A0A6C0EYI9_9ZZZZ</name>
<dbReference type="EMBL" id="MN738962">
    <property type="protein sequence ID" value="QHT33290.1"/>
    <property type="molecule type" value="Genomic_DNA"/>
</dbReference>
<proteinExistence type="predicted"/>
<evidence type="ECO:0000313" key="1">
    <source>
        <dbReference type="EMBL" id="QHT33290.1"/>
    </source>
</evidence>
<dbReference type="AlphaFoldDB" id="A0A6C0EYI9"/>
<organism evidence="1">
    <name type="scientific">viral metagenome</name>
    <dbReference type="NCBI Taxonomy" id="1070528"/>
    <lineage>
        <taxon>unclassified sequences</taxon>
        <taxon>metagenomes</taxon>
        <taxon>organismal metagenomes</taxon>
    </lineage>
</organism>